<dbReference type="AlphaFoldDB" id="A0A0F9GJR7"/>
<protein>
    <submittedName>
        <fullName evidence="1">Uncharacterized protein</fullName>
    </submittedName>
</protein>
<reference evidence="1" key="1">
    <citation type="journal article" date="2015" name="Nature">
        <title>Complex archaea that bridge the gap between prokaryotes and eukaryotes.</title>
        <authorList>
            <person name="Spang A."/>
            <person name="Saw J.H."/>
            <person name="Jorgensen S.L."/>
            <person name="Zaremba-Niedzwiedzka K."/>
            <person name="Martijn J."/>
            <person name="Lind A.E."/>
            <person name="van Eijk R."/>
            <person name="Schleper C."/>
            <person name="Guy L."/>
            <person name="Ettema T.J."/>
        </authorList>
    </citation>
    <scope>NUCLEOTIDE SEQUENCE</scope>
</reference>
<proteinExistence type="predicted"/>
<comment type="caution">
    <text evidence="1">The sequence shown here is derived from an EMBL/GenBank/DDBJ whole genome shotgun (WGS) entry which is preliminary data.</text>
</comment>
<organism evidence="1">
    <name type="scientific">marine sediment metagenome</name>
    <dbReference type="NCBI Taxonomy" id="412755"/>
    <lineage>
        <taxon>unclassified sequences</taxon>
        <taxon>metagenomes</taxon>
        <taxon>ecological metagenomes</taxon>
    </lineage>
</organism>
<name>A0A0F9GJR7_9ZZZZ</name>
<dbReference type="EMBL" id="LAZR01026141">
    <property type="protein sequence ID" value="KKL69665.1"/>
    <property type="molecule type" value="Genomic_DNA"/>
</dbReference>
<accession>A0A0F9GJR7</accession>
<evidence type="ECO:0000313" key="1">
    <source>
        <dbReference type="EMBL" id="KKL69665.1"/>
    </source>
</evidence>
<gene>
    <name evidence="1" type="ORF">LCGC14_2112630</name>
</gene>
<feature type="non-terminal residue" evidence="1">
    <location>
        <position position="146"/>
    </location>
</feature>
<sequence>MALVRVPIAGTIGKAIRINPDANVGAQIGADLFLPDGSVPSLAELAIALYAASAPGDFVSDGDSSGSAGFVFETDVIDGVLLARVADDELITGAYTFKNAAGIVIQDAGGTDSIQISHDGADINFVGTNTANLNITGITSIQAGTV</sequence>